<dbReference type="EC" id="2.6.1.59" evidence="3"/>
<dbReference type="EMBL" id="JACGWS010000005">
    <property type="protein sequence ID" value="MBC8755139.1"/>
    <property type="molecule type" value="Genomic_DNA"/>
</dbReference>
<gene>
    <name evidence="3" type="primary">rffA</name>
    <name evidence="3" type="synonym">fcnA</name>
    <name evidence="3" type="synonym">wecE</name>
    <name evidence="3" type="ORF">H2O64_10680</name>
</gene>
<dbReference type="Proteomes" id="UP000619238">
    <property type="component" value="Unassembled WGS sequence"/>
</dbReference>
<comment type="similarity">
    <text evidence="1 2">Belongs to the DegT/DnrJ/EryC1 family.</text>
</comment>
<dbReference type="InterPro" id="IPR015424">
    <property type="entry name" value="PyrdxlP-dep_Trfase"/>
</dbReference>
<accession>A0ABR7Q996</accession>
<keyword evidence="3" id="KW-0032">Aminotransferase</keyword>
<name>A0ABR7Q996_9FLAO</name>
<dbReference type="NCBIfam" id="NF008687">
    <property type="entry name" value="PRK11706.1"/>
    <property type="match status" value="1"/>
</dbReference>
<evidence type="ECO:0000313" key="4">
    <source>
        <dbReference type="Proteomes" id="UP000619238"/>
    </source>
</evidence>
<keyword evidence="4" id="KW-1185">Reference proteome</keyword>
<dbReference type="InterPro" id="IPR012749">
    <property type="entry name" value="WecE-like"/>
</dbReference>
<dbReference type="NCBIfam" id="TIGR02379">
    <property type="entry name" value="ECA_wecE"/>
    <property type="match status" value="1"/>
</dbReference>
<dbReference type="InterPro" id="IPR015421">
    <property type="entry name" value="PyrdxlP-dep_Trfase_major"/>
</dbReference>
<dbReference type="PANTHER" id="PTHR30244:SF34">
    <property type="entry name" value="DTDP-4-AMINO-4,6-DIDEOXYGALACTOSE TRANSAMINASE"/>
    <property type="match status" value="1"/>
</dbReference>
<evidence type="ECO:0000256" key="2">
    <source>
        <dbReference type="RuleBase" id="RU004508"/>
    </source>
</evidence>
<keyword evidence="3" id="KW-0808">Transferase</keyword>
<protein>
    <submittedName>
        <fullName evidence="3">dTDP-4-amino-4,6-dideoxygalactose transaminase</fullName>
        <ecNumber evidence="3">2.6.1.59</ecNumber>
    </submittedName>
</protein>
<dbReference type="GO" id="GO:0019180">
    <property type="term" value="F:dTDP-4-amino-4,6-dideoxygalactose transaminase activity"/>
    <property type="evidence" value="ECO:0007669"/>
    <property type="project" value="UniProtKB-EC"/>
</dbReference>
<dbReference type="InterPro" id="IPR000653">
    <property type="entry name" value="DegT/StrS_aminotransferase"/>
</dbReference>
<keyword evidence="2" id="KW-0663">Pyridoxal phosphate</keyword>
<dbReference type="Gene3D" id="3.40.640.10">
    <property type="entry name" value="Type I PLP-dependent aspartate aminotransferase-like (Major domain)"/>
    <property type="match status" value="1"/>
</dbReference>
<comment type="caution">
    <text evidence="3">The sequence shown here is derived from an EMBL/GenBank/DDBJ whole genome shotgun (WGS) entry which is preliminary data.</text>
</comment>
<dbReference type="Pfam" id="PF01041">
    <property type="entry name" value="DegT_DnrJ_EryC1"/>
    <property type="match status" value="1"/>
</dbReference>
<dbReference type="CDD" id="cd00616">
    <property type="entry name" value="AHBA_syn"/>
    <property type="match status" value="1"/>
</dbReference>
<dbReference type="PANTHER" id="PTHR30244">
    <property type="entry name" value="TRANSAMINASE"/>
    <property type="match status" value="1"/>
</dbReference>
<dbReference type="PIRSF" id="PIRSF000390">
    <property type="entry name" value="PLP_StrS"/>
    <property type="match status" value="1"/>
</dbReference>
<evidence type="ECO:0000313" key="3">
    <source>
        <dbReference type="EMBL" id="MBC8755139.1"/>
    </source>
</evidence>
<evidence type="ECO:0000256" key="1">
    <source>
        <dbReference type="ARBA" id="ARBA00037999"/>
    </source>
</evidence>
<organism evidence="3 4">
    <name type="scientific">Kordia aestuariivivens</name>
    <dbReference type="NCBI Taxonomy" id="2759037"/>
    <lineage>
        <taxon>Bacteria</taxon>
        <taxon>Pseudomonadati</taxon>
        <taxon>Bacteroidota</taxon>
        <taxon>Flavobacteriia</taxon>
        <taxon>Flavobacteriales</taxon>
        <taxon>Flavobacteriaceae</taxon>
        <taxon>Kordia</taxon>
    </lineage>
</organism>
<dbReference type="SUPFAM" id="SSF53383">
    <property type="entry name" value="PLP-dependent transferases"/>
    <property type="match status" value="1"/>
</dbReference>
<reference evidence="3 4" key="1">
    <citation type="submission" date="2020-07" db="EMBL/GenBank/DDBJ databases">
        <title>Description of Kordia aestuariivivens sp. nov., isolated from a tidal flat.</title>
        <authorList>
            <person name="Park S."/>
            <person name="Yoon J.-H."/>
        </authorList>
    </citation>
    <scope>NUCLEOTIDE SEQUENCE [LARGE SCALE GENOMIC DNA]</scope>
    <source>
        <strain evidence="3 4">YSTF-M3</strain>
    </source>
</reference>
<dbReference type="RefSeq" id="WP_187562184.1">
    <property type="nucleotide sequence ID" value="NZ_JACGWS010000005.1"/>
</dbReference>
<proteinExistence type="inferred from homology"/>
<sequence length="374" mass="42609">MIPFNKPYIIGNELSYITDAVQCGKISGNGKYTKLCQEFFENAYGFKKCLLTTSCTDALEMAAILLNIVPGDEIIMPAFTFVSTANAFILRGAKIVFVDSKDSNPNIDETKIEALITEKTKAIVVVHYAGIPCNMDYIMNIANTNNLYVIEDAAQAIDSFYNGKALGGIGHMGTYSFHETKNIQCGEGGMLMINDEKFKERAEIIWEKGTNRAAFFRGEIDKYGWVDIGSSFLPSELNAAFLFAQLENLEKIQSKRKQIWNAYYVGLQLLEENGHLQFFNLEEHVSNGHMFYMVCKNLEERKQLIQHLKQHNVHAVFHYQSLHLSNYFADEHDGRTLGNVEKYSNQLVRLPLYYDLTIEEVEKIIKDINAFYEV</sequence>